<dbReference type="GO" id="GO:0070475">
    <property type="term" value="P:rRNA base methylation"/>
    <property type="evidence" value="ECO:0007669"/>
    <property type="project" value="UniProtKB-UniRule"/>
</dbReference>
<keyword evidence="2 7" id="KW-0963">Cytoplasm</keyword>
<dbReference type="EC" id="2.1.1.199" evidence="7"/>
<dbReference type="SUPFAM" id="SSF81799">
    <property type="entry name" value="Putative methyltransferase TM0872, insert domain"/>
    <property type="match status" value="1"/>
</dbReference>
<evidence type="ECO:0000256" key="1">
    <source>
        <dbReference type="ARBA" id="ARBA00010396"/>
    </source>
</evidence>
<sequence length="339" mass="37093">MTPADEDGSQPSGDAADRHVPVLLERCVDLLAPALEAPGAVYVDCTLGMGGHTEEVLRRFPQVRAIGIDRDQQALELAGARLARFGDRFTGVHAVYDEIGEVLADLAIPSVQGVLMDLGVSSLQIDESERGFSYAQDAPLDMRMDSTAELTAAQVLNTYDERDLTRILREYGEERYASKIARSIVARRQTTPWERSAALVDLVRACIPAATRKGQGNPAKRTFQALRIEVNGELEVLARALPAAVEALAVGGRIVVESYHSLEDRLTKRELVRGATSSAPPDLPVEPETHKPYLTLLTRGAEEADAAELERNPRSASVRLRAAQRLRPTPTHMKSRSER</sequence>
<reference evidence="9 10" key="1">
    <citation type="submission" date="2016-09" db="EMBL/GenBank/DDBJ databases">
        <authorList>
            <person name="Capua I."/>
            <person name="De Benedictis P."/>
            <person name="Joannis T."/>
            <person name="Lombin L.H."/>
            <person name="Cattoli G."/>
        </authorList>
    </citation>
    <scope>NUCLEOTIDE SEQUENCE [LARGE SCALE GENOMIC DNA]</scope>
    <source>
        <strain evidence="9 10">ISLP-3</strain>
    </source>
</reference>
<evidence type="ECO:0000256" key="2">
    <source>
        <dbReference type="ARBA" id="ARBA00022490"/>
    </source>
</evidence>
<dbReference type="PIRSF" id="PIRSF004486">
    <property type="entry name" value="MraW"/>
    <property type="match status" value="1"/>
</dbReference>
<dbReference type="Pfam" id="PF01795">
    <property type="entry name" value="Methyltransf_5"/>
    <property type="match status" value="1"/>
</dbReference>
<feature type="binding site" evidence="7">
    <location>
        <position position="96"/>
    </location>
    <ligand>
        <name>S-adenosyl-L-methionine</name>
        <dbReference type="ChEBI" id="CHEBI:59789"/>
    </ligand>
</feature>
<dbReference type="InterPro" id="IPR002903">
    <property type="entry name" value="RsmH"/>
</dbReference>
<dbReference type="EMBL" id="FMYH01000003">
    <property type="protein sequence ID" value="SDC72402.1"/>
    <property type="molecule type" value="Genomic_DNA"/>
</dbReference>
<name>A0A1G6NWT6_9MICO</name>
<dbReference type="HAMAP" id="MF_01007">
    <property type="entry name" value="16SrRNA_methyltr_H"/>
    <property type="match status" value="1"/>
</dbReference>
<gene>
    <name evidence="7" type="primary">rsmH</name>
    <name evidence="9" type="ORF">SAMN05216410_2252</name>
</gene>
<proteinExistence type="inferred from homology"/>
<comment type="subcellular location">
    <subcellularLocation>
        <location evidence="7">Cytoplasm</location>
    </subcellularLocation>
</comment>
<evidence type="ECO:0000256" key="6">
    <source>
        <dbReference type="ARBA" id="ARBA00022691"/>
    </source>
</evidence>
<protein>
    <recommendedName>
        <fullName evidence="7">Ribosomal RNA small subunit methyltransferase H</fullName>
        <ecNumber evidence="7">2.1.1.199</ecNumber>
    </recommendedName>
    <alternativeName>
        <fullName evidence="7">16S rRNA m(4)C1402 methyltransferase</fullName>
    </alternativeName>
    <alternativeName>
        <fullName evidence="7">rRNA (cytosine-N(4)-)-methyltransferase RsmH</fullName>
    </alternativeName>
</protein>
<evidence type="ECO:0000313" key="9">
    <source>
        <dbReference type="EMBL" id="SDC72402.1"/>
    </source>
</evidence>
<feature type="binding site" evidence="7">
    <location>
        <position position="124"/>
    </location>
    <ligand>
        <name>S-adenosyl-L-methionine</name>
        <dbReference type="ChEBI" id="CHEBI:59789"/>
    </ligand>
</feature>
<keyword evidence="3 7" id="KW-0698">rRNA processing</keyword>
<dbReference type="FunFam" id="1.10.150.170:FF:000001">
    <property type="entry name" value="Ribosomal RNA small subunit methyltransferase H"/>
    <property type="match status" value="1"/>
</dbReference>
<dbReference type="GO" id="GO:0071424">
    <property type="term" value="F:rRNA (cytosine-N4-)-methyltransferase activity"/>
    <property type="evidence" value="ECO:0007669"/>
    <property type="project" value="UniProtKB-UniRule"/>
</dbReference>
<dbReference type="NCBIfam" id="TIGR00006">
    <property type="entry name" value="16S rRNA (cytosine(1402)-N(4))-methyltransferase RsmH"/>
    <property type="match status" value="1"/>
</dbReference>
<evidence type="ECO:0000256" key="4">
    <source>
        <dbReference type="ARBA" id="ARBA00022603"/>
    </source>
</evidence>
<organism evidence="9 10">
    <name type="scientific">Sanguibacter gelidistatuariae</name>
    <dbReference type="NCBI Taxonomy" id="1814289"/>
    <lineage>
        <taxon>Bacteria</taxon>
        <taxon>Bacillati</taxon>
        <taxon>Actinomycetota</taxon>
        <taxon>Actinomycetes</taxon>
        <taxon>Micrococcales</taxon>
        <taxon>Sanguibacteraceae</taxon>
        <taxon>Sanguibacter</taxon>
    </lineage>
</organism>
<dbReference type="STRING" id="1814289.SAMN05216410_2252"/>
<evidence type="ECO:0000313" key="10">
    <source>
        <dbReference type="Proteomes" id="UP000199039"/>
    </source>
</evidence>
<feature type="binding site" evidence="7">
    <location>
        <begin position="50"/>
        <end position="52"/>
    </location>
    <ligand>
        <name>S-adenosyl-L-methionine</name>
        <dbReference type="ChEBI" id="CHEBI:59789"/>
    </ligand>
</feature>
<keyword evidence="6 7" id="KW-0949">S-adenosyl-L-methionine</keyword>
<evidence type="ECO:0000256" key="8">
    <source>
        <dbReference type="SAM" id="MobiDB-lite"/>
    </source>
</evidence>
<evidence type="ECO:0000256" key="3">
    <source>
        <dbReference type="ARBA" id="ARBA00022552"/>
    </source>
</evidence>
<dbReference type="Proteomes" id="UP000199039">
    <property type="component" value="Unassembled WGS sequence"/>
</dbReference>
<dbReference type="Gene3D" id="1.10.150.170">
    <property type="entry name" value="Putative methyltransferase TM0872, insert domain"/>
    <property type="match status" value="1"/>
</dbReference>
<dbReference type="PANTHER" id="PTHR11265:SF0">
    <property type="entry name" value="12S RRNA N4-METHYLCYTIDINE METHYLTRANSFERASE"/>
    <property type="match status" value="1"/>
</dbReference>
<dbReference type="SUPFAM" id="SSF53335">
    <property type="entry name" value="S-adenosyl-L-methionine-dependent methyltransferases"/>
    <property type="match status" value="1"/>
</dbReference>
<keyword evidence="10" id="KW-1185">Reference proteome</keyword>
<keyword evidence="5 7" id="KW-0808">Transferase</keyword>
<evidence type="ECO:0000256" key="5">
    <source>
        <dbReference type="ARBA" id="ARBA00022679"/>
    </source>
</evidence>
<feature type="region of interest" description="Disordered" evidence="8">
    <location>
        <begin position="304"/>
        <end position="339"/>
    </location>
</feature>
<dbReference type="Gene3D" id="3.40.50.150">
    <property type="entry name" value="Vaccinia Virus protein VP39"/>
    <property type="match status" value="1"/>
</dbReference>
<comment type="catalytic activity">
    <reaction evidence="7">
        <text>cytidine(1402) in 16S rRNA + S-adenosyl-L-methionine = N(4)-methylcytidine(1402) in 16S rRNA + S-adenosyl-L-homocysteine + H(+)</text>
        <dbReference type="Rhea" id="RHEA:42928"/>
        <dbReference type="Rhea" id="RHEA-COMP:10286"/>
        <dbReference type="Rhea" id="RHEA-COMP:10287"/>
        <dbReference type="ChEBI" id="CHEBI:15378"/>
        <dbReference type="ChEBI" id="CHEBI:57856"/>
        <dbReference type="ChEBI" id="CHEBI:59789"/>
        <dbReference type="ChEBI" id="CHEBI:74506"/>
        <dbReference type="ChEBI" id="CHEBI:82748"/>
        <dbReference type="EC" id="2.1.1.199"/>
    </reaction>
</comment>
<comment type="similarity">
    <text evidence="1 7">Belongs to the methyltransferase superfamily. RsmH family.</text>
</comment>
<keyword evidence="4 7" id="KW-0489">Methyltransferase</keyword>
<feature type="binding site" evidence="7">
    <location>
        <position position="117"/>
    </location>
    <ligand>
        <name>S-adenosyl-L-methionine</name>
        <dbReference type="ChEBI" id="CHEBI:59789"/>
    </ligand>
</feature>
<dbReference type="AlphaFoldDB" id="A0A1G6NWT6"/>
<dbReference type="InterPro" id="IPR023397">
    <property type="entry name" value="SAM-dep_MeTrfase_MraW_recog"/>
</dbReference>
<dbReference type="RefSeq" id="WP_093183181.1">
    <property type="nucleotide sequence ID" value="NZ_FMYH01000003.1"/>
</dbReference>
<dbReference type="GO" id="GO:0005737">
    <property type="term" value="C:cytoplasm"/>
    <property type="evidence" value="ECO:0007669"/>
    <property type="project" value="UniProtKB-SubCell"/>
</dbReference>
<feature type="binding site" evidence="7">
    <location>
        <position position="69"/>
    </location>
    <ligand>
        <name>S-adenosyl-L-methionine</name>
        <dbReference type="ChEBI" id="CHEBI:59789"/>
    </ligand>
</feature>
<dbReference type="OrthoDB" id="9806637at2"/>
<accession>A0A1G6NWT6</accession>
<comment type="function">
    <text evidence="7">Specifically methylates the N4 position of cytidine in position 1402 (C1402) of 16S rRNA.</text>
</comment>
<evidence type="ECO:0000256" key="7">
    <source>
        <dbReference type="HAMAP-Rule" id="MF_01007"/>
    </source>
</evidence>
<dbReference type="InterPro" id="IPR029063">
    <property type="entry name" value="SAM-dependent_MTases_sf"/>
</dbReference>
<dbReference type="PANTHER" id="PTHR11265">
    <property type="entry name" value="S-ADENOSYL-METHYLTRANSFERASE MRAW"/>
    <property type="match status" value="1"/>
</dbReference>